<name>A0A1G9NX77_9BACI</name>
<keyword evidence="4" id="KW-1185">Reference proteome</keyword>
<dbReference type="Pfam" id="PF12732">
    <property type="entry name" value="YtxH"/>
    <property type="match status" value="1"/>
</dbReference>
<evidence type="ECO:0000256" key="1">
    <source>
        <dbReference type="SAM" id="MobiDB-lite"/>
    </source>
</evidence>
<sequence length="178" mass="19554">MVRVAVEQPFEDVKKQLNKKGYQAEMLERKVDAADYDAVVVRDLEDLTDIHMNVPLISARGRSVKEIVSEVEERLQRAGTIDKKSGGISGKQFVNGIAVGSIVGATIGFMLAPASGKKTRDNLNQKLQQTKQQTMNLTDKVKDKVPGQSSSNLDDDSKNELAAQERDLELIGGTELKK</sequence>
<dbReference type="STRING" id="482461.SAMN05216244_1185"/>
<dbReference type="PANTHER" id="PTHR35792:SF1">
    <property type="entry name" value="SLL0268 PROTEIN"/>
    <property type="match status" value="1"/>
</dbReference>
<organism evidence="3 4">
    <name type="scientific">Sediminibacillus halophilus</name>
    <dbReference type="NCBI Taxonomy" id="482461"/>
    <lineage>
        <taxon>Bacteria</taxon>
        <taxon>Bacillati</taxon>
        <taxon>Bacillota</taxon>
        <taxon>Bacilli</taxon>
        <taxon>Bacillales</taxon>
        <taxon>Bacillaceae</taxon>
        <taxon>Sediminibacillus</taxon>
    </lineage>
</organism>
<keyword evidence="2" id="KW-0472">Membrane</keyword>
<dbReference type="PANTHER" id="PTHR35792">
    <property type="entry name" value="GENERAL STRESS PROTEIN"/>
    <property type="match status" value="1"/>
</dbReference>
<evidence type="ECO:0000256" key="2">
    <source>
        <dbReference type="SAM" id="Phobius"/>
    </source>
</evidence>
<keyword evidence="2" id="KW-0812">Transmembrane</keyword>
<protein>
    <submittedName>
        <fullName evidence="3">Uncharacterized protein family (UPF0180)</fullName>
    </submittedName>
</protein>
<keyword evidence="2" id="KW-1133">Transmembrane helix</keyword>
<dbReference type="EMBL" id="FNHF01000001">
    <property type="protein sequence ID" value="SDL90883.1"/>
    <property type="molecule type" value="Genomic_DNA"/>
</dbReference>
<accession>A0A1G9NX77</accession>
<feature type="compositionally biased region" description="Basic and acidic residues" evidence="1">
    <location>
        <begin position="155"/>
        <end position="178"/>
    </location>
</feature>
<feature type="transmembrane region" description="Helical" evidence="2">
    <location>
        <begin position="93"/>
        <end position="112"/>
    </location>
</feature>
<gene>
    <name evidence="3" type="ORF">SAMN05216244_1185</name>
</gene>
<proteinExistence type="predicted"/>
<dbReference type="InterPro" id="IPR005370">
    <property type="entry name" value="UPF0180"/>
</dbReference>
<dbReference type="Proteomes" id="UP000182347">
    <property type="component" value="Unassembled WGS sequence"/>
</dbReference>
<dbReference type="Pfam" id="PF03698">
    <property type="entry name" value="UPF0180"/>
    <property type="match status" value="1"/>
</dbReference>
<dbReference type="InterPro" id="IPR024623">
    <property type="entry name" value="YtxH"/>
</dbReference>
<feature type="region of interest" description="Disordered" evidence="1">
    <location>
        <begin position="131"/>
        <end position="178"/>
    </location>
</feature>
<dbReference type="InterPro" id="IPR052928">
    <property type="entry name" value="Desiccation-related_membrane"/>
</dbReference>
<evidence type="ECO:0000313" key="4">
    <source>
        <dbReference type="Proteomes" id="UP000182347"/>
    </source>
</evidence>
<reference evidence="4" key="1">
    <citation type="submission" date="2016-10" db="EMBL/GenBank/DDBJ databases">
        <authorList>
            <person name="Varghese N."/>
            <person name="Submissions S."/>
        </authorList>
    </citation>
    <scope>NUCLEOTIDE SEQUENCE [LARGE SCALE GENOMIC DNA]</scope>
    <source>
        <strain evidence="4">CGMCC 1.6199</strain>
    </source>
</reference>
<dbReference type="OrthoDB" id="1708042at2"/>
<evidence type="ECO:0000313" key="3">
    <source>
        <dbReference type="EMBL" id="SDL90883.1"/>
    </source>
</evidence>
<dbReference type="RefSeq" id="WP_074597884.1">
    <property type="nucleotide sequence ID" value="NZ_FNHF01000001.1"/>
</dbReference>
<dbReference type="AlphaFoldDB" id="A0A1G9NX77"/>